<feature type="transmembrane region" description="Helical" evidence="7">
    <location>
        <begin position="192"/>
        <end position="212"/>
    </location>
</feature>
<accession>A0A6G4ABY8</accession>
<sequence>MTSHPGGADTGSAAPPSSKATPLSGAVAKIMRRVTPLFAVMMMCNQLNRSNIGYAESHLEADLGIGATAYGLGAGLFFIAYFLFEVPSNVLMKRFGPKIWLSRICVSWGVVSACMLFAQGPTSFYVLRFLLGVAEAGFVPAVLYYLARWLPNDYRGRANARYAVGALVAFSVSGPLSGPLLRMDGTFGLRGWQWMFLVEGVMSVAIGVVAFFRLDSRIEDARWLTADEKRELTAAIDAEDAEHADPAGDDRRSMWAVLRDPRILLFVFVYFSVQMSIYANTFWLPSIVRDIKGTNDITVGLLSSVPWIFAMVAMFLLARIGDRTNRRKPLLIGALVAAAAGSYLAAVTSPWLALAMLTIAAMGFKSISPIFWPIVQRTVHPMVIGVAIAIINSIANLGGFVAPYGFGIVKDRTGSTQWGLIGLAVFSLIAALASCLIRENDDRDSGLSRKRESGKAAPGRYPAVGGMAAGDISAKSI</sequence>
<dbReference type="InterPro" id="IPR011701">
    <property type="entry name" value="MFS"/>
</dbReference>
<dbReference type="CDD" id="cd17319">
    <property type="entry name" value="MFS_ExuT_GudP_like"/>
    <property type="match status" value="1"/>
</dbReference>
<feature type="transmembrane region" description="Helical" evidence="7">
    <location>
        <begin position="63"/>
        <end position="84"/>
    </location>
</feature>
<keyword evidence="10" id="KW-1185">Reference proteome</keyword>
<dbReference type="InterPro" id="IPR036259">
    <property type="entry name" value="MFS_trans_sf"/>
</dbReference>
<keyword evidence="4 7" id="KW-1133">Transmembrane helix</keyword>
<dbReference type="Gene3D" id="1.20.1250.20">
    <property type="entry name" value="MFS general substrate transporter like domains"/>
    <property type="match status" value="2"/>
</dbReference>
<dbReference type="EMBL" id="JAAIKT010000009">
    <property type="protein sequence ID" value="NEW70825.1"/>
    <property type="molecule type" value="Genomic_DNA"/>
</dbReference>
<feature type="transmembrane region" description="Helical" evidence="7">
    <location>
        <begin position="352"/>
        <end position="375"/>
    </location>
</feature>
<dbReference type="PROSITE" id="PS50850">
    <property type="entry name" value="MFS"/>
    <property type="match status" value="1"/>
</dbReference>
<proteinExistence type="predicted"/>
<dbReference type="InterPro" id="IPR020846">
    <property type="entry name" value="MFS_dom"/>
</dbReference>
<evidence type="ECO:0000256" key="7">
    <source>
        <dbReference type="SAM" id="Phobius"/>
    </source>
</evidence>
<gene>
    <name evidence="9" type="ORF">G4H13_10480</name>
</gene>
<feature type="domain" description="Major facilitator superfamily (MFS) profile" evidence="8">
    <location>
        <begin position="34"/>
        <end position="442"/>
    </location>
</feature>
<feature type="transmembrane region" description="Helical" evidence="7">
    <location>
        <begin position="100"/>
        <end position="119"/>
    </location>
</feature>
<dbReference type="FunFam" id="1.20.1250.20:FF:000018">
    <property type="entry name" value="MFS transporter permease"/>
    <property type="match status" value="1"/>
</dbReference>
<evidence type="ECO:0000256" key="1">
    <source>
        <dbReference type="ARBA" id="ARBA00004651"/>
    </source>
</evidence>
<protein>
    <submittedName>
        <fullName evidence="9">MFS transporter</fullName>
    </submittedName>
</protein>
<feature type="transmembrane region" description="Helical" evidence="7">
    <location>
        <begin position="330"/>
        <end position="346"/>
    </location>
</feature>
<feature type="transmembrane region" description="Helical" evidence="7">
    <location>
        <begin position="382"/>
        <end position="406"/>
    </location>
</feature>
<dbReference type="PANTHER" id="PTHR43791:SF36">
    <property type="entry name" value="TRANSPORTER, PUTATIVE (AFU_ORTHOLOGUE AFUA_6G08340)-RELATED"/>
    <property type="match status" value="1"/>
</dbReference>
<evidence type="ECO:0000256" key="3">
    <source>
        <dbReference type="ARBA" id="ARBA00022692"/>
    </source>
</evidence>
<keyword evidence="5 7" id="KW-0472">Membrane</keyword>
<feature type="transmembrane region" description="Helical" evidence="7">
    <location>
        <begin position="125"/>
        <end position="147"/>
    </location>
</feature>
<evidence type="ECO:0000256" key="6">
    <source>
        <dbReference type="SAM" id="MobiDB-lite"/>
    </source>
</evidence>
<dbReference type="Pfam" id="PF07690">
    <property type="entry name" value="MFS_1"/>
    <property type="match status" value="1"/>
</dbReference>
<comment type="subcellular location">
    <subcellularLocation>
        <location evidence="1">Cell membrane</location>
        <topology evidence="1">Multi-pass membrane protein</topology>
    </subcellularLocation>
</comment>
<dbReference type="Proteomes" id="UP000476310">
    <property type="component" value="Unassembled WGS sequence"/>
</dbReference>
<keyword evidence="3 7" id="KW-0812">Transmembrane</keyword>
<comment type="caution">
    <text evidence="9">The sequence shown here is derived from an EMBL/GenBank/DDBJ whole genome shotgun (WGS) entry which is preliminary data.</text>
</comment>
<feature type="transmembrane region" description="Helical" evidence="7">
    <location>
        <begin position="418"/>
        <end position="437"/>
    </location>
</feature>
<dbReference type="AlphaFoldDB" id="A0A6G4ABY8"/>
<reference evidence="9" key="1">
    <citation type="submission" date="2020-02" db="EMBL/GenBank/DDBJ databases">
        <title>A new Streptomyces sp. for controlling soil-borne diseases.</title>
        <authorList>
            <person name="Li X."/>
            <person name="Tian Y."/>
            <person name="Gao K."/>
        </authorList>
    </citation>
    <scope>NUCLEOTIDE SEQUENCE [LARGE SCALE GENOMIC DNA]</scope>
    <source>
        <strain evidence="9">0250</strain>
    </source>
</reference>
<dbReference type="GO" id="GO:0005886">
    <property type="term" value="C:plasma membrane"/>
    <property type="evidence" value="ECO:0007669"/>
    <property type="project" value="UniProtKB-SubCell"/>
</dbReference>
<evidence type="ECO:0000256" key="2">
    <source>
        <dbReference type="ARBA" id="ARBA00022448"/>
    </source>
</evidence>
<feature type="region of interest" description="Disordered" evidence="6">
    <location>
        <begin position="443"/>
        <end position="462"/>
    </location>
</feature>
<feature type="region of interest" description="Disordered" evidence="6">
    <location>
        <begin position="1"/>
        <end position="22"/>
    </location>
</feature>
<dbReference type="GO" id="GO:0022857">
    <property type="term" value="F:transmembrane transporter activity"/>
    <property type="evidence" value="ECO:0007669"/>
    <property type="project" value="InterPro"/>
</dbReference>
<feature type="compositionally biased region" description="Basic and acidic residues" evidence="6">
    <location>
        <begin position="443"/>
        <end position="454"/>
    </location>
</feature>
<evidence type="ECO:0000313" key="9">
    <source>
        <dbReference type="EMBL" id="NEW70825.1"/>
    </source>
</evidence>
<feature type="transmembrane region" description="Helical" evidence="7">
    <location>
        <begin position="297"/>
        <end position="318"/>
    </location>
</feature>
<name>A0A6G4ABY8_9ACTN</name>
<evidence type="ECO:0000259" key="8">
    <source>
        <dbReference type="PROSITE" id="PS50850"/>
    </source>
</evidence>
<keyword evidence="2" id="KW-0813">Transport</keyword>
<evidence type="ECO:0000256" key="5">
    <source>
        <dbReference type="ARBA" id="ARBA00023136"/>
    </source>
</evidence>
<organism evidence="9 10">
    <name type="scientific">Streptomyces rhizosphaericus</name>
    <dbReference type="NCBI Taxonomy" id="114699"/>
    <lineage>
        <taxon>Bacteria</taxon>
        <taxon>Bacillati</taxon>
        <taxon>Actinomycetota</taxon>
        <taxon>Actinomycetes</taxon>
        <taxon>Kitasatosporales</taxon>
        <taxon>Streptomycetaceae</taxon>
        <taxon>Streptomyces</taxon>
        <taxon>Streptomyces violaceusniger group</taxon>
    </lineage>
</organism>
<evidence type="ECO:0000256" key="4">
    <source>
        <dbReference type="ARBA" id="ARBA00022989"/>
    </source>
</evidence>
<dbReference type="SUPFAM" id="SSF103473">
    <property type="entry name" value="MFS general substrate transporter"/>
    <property type="match status" value="1"/>
</dbReference>
<feature type="transmembrane region" description="Helical" evidence="7">
    <location>
        <begin position="159"/>
        <end position="180"/>
    </location>
</feature>
<dbReference type="PANTHER" id="PTHR43791">
    <property type="entry name" value="PERMEASE-RELATED"/>
    <property type="match status" value="1"/>
</dbReference>
<evidence type="ECO:0000313" key="10">
    <source>
        <dbReference type="Proteomes" id="UP000476310"/>
    </source>
</evidence>
<feature type="transmembrane region" description="Helical" evidence="7">
    <location>
        <begin position="263"/>
        <end position="285"/>
    </location>
</feature>